<sequence length="233" mass="25129">MRAEGAVDLLIPAGALPGLTVPALAVTDGTADPEWVDTPCAGPYIYSREATLRLPYDAATAAVVRRRLRHDRRVRLLWFPLSTAPPLAASVLMVTTDGHHLLRLLLVLAAAGVSLWMSRRSERLTVTQQPERVGRLGVHLPAVAAPAAREWLARNPAVRVVTERPVWRRYSPPVYRWSAAACAATGLGVWWAGLRGDEFSLLTVAAFVALLAGAVVLAVKSLPPGTVRFDDPA</sequence>
<proteinExistence type="predicted"/>
<comment type="caution">
    <text evidence="2">The sequence shown here is derived from an EMBL/GenBank/DDBJ whole genome shotgun (WGS) entry which is preliminary data.</text>
</comment>
<dbReference type="AlphaFoldDB" id="A0A8J4DKC2"/>
<organism evidence="2 3">
    <name type="scientific">Spirilliplanes yamanashiensis</name>
    <dbReference type="NCBI Taxonomy" id="42233"/>
    <lineage>
        <taxon>Bacteria</taxon>
        <taxon>Bacillati</taxon>
        <taxon>Actinomycetota</taxon>
        <taxon>Actinomycetes</taxon>
        <taxon>Micromonosporales</taxon>
        <taxon>Micromonosporaceae</taxon>
        <taxon>Spirilliplanes</taxon>
    </lineage>
</organism>
<keyword evidence="1" id="KW-1133">Transmembrane helix</keyword>
<evidence type="ECO:0000256" key="1">
    <source>
        <dbReference type="SAM" id="Phobius"/>
    </source>
</evidence>
<name>A0A8J4DKC2_9ACTN</name>
<keyword evidence="3" id="KW-1185">Reference proteome</keyword>
<feature type="transmembrane region" description="Helical" evidence="1">
    <location>
        <begin position="76"/>
        <end position="94"/>
    </location>
</feature>
<feature type="transmembrane region" description="Helical" evidence="1">
    <location>
        <begin position="199"/>
        <end position="219"/>
    </location>
</feature>
<reference evidence="2" key="1">
    <citation type="submission" date="2021-01" db="EMBL/GenBank/DDBJ databases">
        <title>Whole genome shotgun sequence of Spirilliplanes yamanashiensis NBRC 15828.</title>
        <authorList>
            <person name="Komaki H."/>
            <person name="Tamura T."/>
        </authorList>
    </citation>
    <scope>NUCLEOTIDE SEQUENCE</scope>
    <source>
        <strain evidence="2">NBRC 15828</strain>
    </source>
</reference>
<dbReference type="RefSeq" id="WP_203939958.1">
    <property type="nucleotide sequence ID" value="NZ_BAAAGJ010000005.1"/>
</dbReference>
<feature type="transmembrane region" description="Helical" evidence="1">
    <location>
        <begin position="100"/>
        <end position="118"/>
    </location>
</feature>
<dbReference type="Proteomes" id="UP000652013">
    <property type="component" value="Unassembled WGS sequence"/>
</dbReference>
<evidence type="ECO:0000313" key="3">
    <source>
        <dbReference type="Proteomes" id="UP000652013"/>
    </source>
</evidence>
<dbReference type="EMBL" id="BOOY01000029">
    <property type="protein sequence ID" value="GIJ04736.1"/>
    <property type="molecule type" value="Genomic_DNA"/>
</dbReference>
<keyword evidence="1" id="KW-0472">Membrane</keyword>
<accession>A0A8J4DKC2</accession>
<protein>
    <submittedName>
        <fullName evidence="2">Uncharacterized protein</fullName>
    </submittedName>
</protein>
<feature type="transmembrane region" description="Helical" evidence="1">
    <location>
        <begin position="174"/>
        <end position="193"/>
    </location>
</feature>
<evidence type="ECO:0000313" key="2">
    <source>
        <dbReference type="EMBL" id="GIJ04736.1"/>
    </source>
</evidence>
<keyword evidence="1" id="KW-0812">Transmembrane</keyword>
<gene>
    <name evidence="2" type="ORF">Sya03_40880</name>
</gene>